<dbReference type="InterPro" id="IPR040156">
    <property type="entry name" value="ETF-QO"/>
</dbReference>
<keyword evidence="8 14" id="KW-0249">Electron transport</keyword>
<evidence type="ECO:0000256" key="12">
    <source>
        <dbReference type="ARBA" id="ARBA00023075"/>
    </source>
</evidence>
<accession>A0A914HJF5</accession>
<keyword evidence="11 14" id="KW-0411">Iron-sulfur</keyword>
<comment type="function">
    <text evidence="2 14">Accepts electrons from ETF and reduces ubiquinone.</text>
</comment>
<keyword evidence="7 14" id="KW-0274">FAD</keyword>
<keyword evidence="9 14" id="KW-0560">Oxidoreductase</keyword>
<dbReference type="Proteomes" id="UP000887572">
    <property type="component" value="Unplaced"/>
</dbReference>
<evidence type="ECO:0000256" key="3">
    <source>
        <dbReference type="ARBA" id="ARBA00022448"/>
    </source>
</evidence>
<keyword evidence="5 14" id="KW-0285">Flavoprotein</keyword>
<dbReference type="Gene3D" id="3.50.50.60">
    <property type="entry name" value="FAD/NAD(P)-binding domain"/>
    <property type="match status" value="1"/>
</dbReference>
<dbReference type="SUPFAM" id="SSF54373">
    <property type="entry name" value="FAD-linked reductases, C-terminal domain"/>
    <property type="match status" value="1"/>
</dbReference>
<dbReference type="AlphaFoldDB" id="A0A914HJF5"/>
<evidence type="ECO:0000256" key="8">
    <source>
        <dbReference type="ARBA" id="ARBA00022982"/>
    </source>
</evidence>
<dbReference type="GO" id="GO:0046872">
    <property type="term" value="F:metal ion binding"/>
    <property type="evidence" value="ECO:0007669"/>
    <property type="project" value="UniProtKB-KW"/>
</dbReference>
<dbReference type="InterPro" id="IPR036188">
    <property type="entry name" value="FAD/NAD-bd_sf"/>
</dbReference>
<organism evidence="19 20">
    <name type="scientific">Globodera rostochiensis</name>
    <name type="common">Golden nematode worm</name>
    <name type="synonym">Heterodera rostochiensis</name>
    <dbReference type="NCBI Taxonomy" id="31243"/>
    <lineage>
        <taxon>Eukaryota</taxon>
        <taxon>Metazoa</taxon>
        <taxon>Ecdysozoa</taxon>
        <taxon>Nematoda</taxon>
        <taxon>Chromadorea</taxon>
        <taxon>Rhabditida</taxon>
        <taxon>Tylenchina</taxon>
        <taxon>Tylenchomorpha</taxon>
        <taxon>Tylenchoidea</taxon>
        <taxon>Heteroderidae</taxon>
        <taxon>Heteroderinae</taxon>
        <taxon>Globodera</taxon>
    </lineage>
</organism>
<evidence type="ECO:0000256" key="9">
    <source>
        <dbReference type="ARBA" id="ARBA00023002"/>
    </source>
</evidence>
<keyword evidence="3 14" id="KW-0813">Transport</keyword>
<dbReference type="Gene3D" id="3.30.70.20">
    <property type="match status" value="1"/>
</dbReference>
<evidence type="ECO:0000259" key="17">
    <source>
        <dbReference type="Pfam" id="PF05187"/>
    </source>
</evidence>
<feature type="domain" description="ETF-QO/FixX C-terminal" evidence="17">
    <location>
        <begin position="496"/>
        <end position="603"/>
    </location>
</feature>
<dbReference type="GO" id="GO:0004174">
    <property type="term" value="F:electron-transferring-flavoprotein dehydrogenase activity"/>
    <property type="evidence" value="ECO:0007669"/>
    <property type="project" value="UniProtKB-UniRule"/>
</dbReference>
<dbReference type="InterPro" id="IPR006076">
    <property type="entry name" value="FAD-dep_OxRdtase"/>
</dbReference>
<comment type="cofactor">
    <cofactor evidence="1 14">
        <name>FAD</name>
        <dbReference type="ChEBI" id="CHEBI:57692"/>
    </cofactor>
</comment>
<keyword evidence="4" id="KW-0004">4Fe-4S</keyword>
<keyword evidence="19" id="KW-1185">Reference proteome</keyword>
<dbReference type="InterPro" id="IPR049398">
    <property type="entry name" value="ETF-QO/FixC_UQ-bd"/>
</dbReference>
<keyword evidence="12 14" id="KW-0830">Ubiquinone</keyword>
<feature type="domain" description="ETF-QO/FixC ubiquinone-binding" evidence="18">
    <location>
        <begin position="257"/>
        <end position="353"/>
    </location>
</feature>
<dbReference type="Gene3D" id="3.30.9.90">
    <property type="match status" value="1"/>
</dbReference>
<evidence type="ECO:0000256" key="1">
    <source>
        <dbReference type="ARBA" id="ARBA00001974"/>
    </source>
</evidence>
<evidence type="ECO:0000256" key="10">
    <source>
        <dbReference type="ARBA" id="ARBA00023004"/>
    </source>
</evidence>
<evidence type="ECO:0000259" key="18">
    <source>
        <dbReference type="Pfam" id="PF21162"/>
    </source>
</evidence>
<evidence type="ECO:0000256" key="14">
    <source>
        <dbReference type="RuleBase" id="RU366068"/>
    </source>
</evidence>
<dbReference type="Pfam" id="PF21162">
    <property type="entry name" value="ETFQO_UQ-bd"/>
    <property type="match status" value="1"/>
</dbReference>
<sequence length="653" mass="72369">MIAHFLTVRRFLCLCPTRRIVTGGQWTTTHYTQRPREKDERWKDVDMSRVADEFDVVIVGGGPAGLSTAIRLKQLATEKEKELRVCVVEKAPEVGAHTLSGAIIETVGMDRLFPNWRELDTPIKQPVKKDTLAILTRNGRIPVPMIPGVPLNNHGNFIVRLGHLVRWLGERAEELGVELYSGIAAQEVLFGDDGRSVRGVATGDVGIHKDGSPKESFERGMELRAKCTVFAEGCRGHLTKSVIKKFGLDEGKEPMSFGIGLKELWEVDPSKHQPGYAGHTIGWPLTRDQYGGSFVYHLDDNGQPLVAVGFIIALDYRNPYLNPFKTFQMFKTHPFIRRQLEGGRRIGYGARALNEGGFQSVPKVVFPGGCLVGCAASLLNVAKIKGTHNAMLSGCFAAEGIFEDLQKEEKTESITPLGYAEALEDSSVMKELRKARNVRPSFNSRAGFWGGLAYSGTFFVLGRGVEPWTLHHGHPDNEKIELKKKHKEIEYPKPDGKLTFDLLSSVHLTGTNHEEDQPAHLTLKDDSVPETVNLALYAGPESRYCPAAVYEFVPKEEEGTAKSHRQRLHINAQNCIHCKTCDIKDPLQNINWVAPEGGGGPKYDGMKEVDNNTNNEHKRAIAIVAKFAGERLKKTDGGGTDRKCKTGRNYGRG</sequence>
<dbReference type="GO" id="GO:0005743">
    <property type="term" value="C:mitochondrial inner membrane"/>
    <property type="evidence" value="ECO:0007669"/>
    <property type="project" value="TreeGrafter"/>
</dbReference>
<dbReference type="GO" id="GO:0051539">
    <property type="term" value="F:4 iron, 4 sulfur cluster binding"/>
    <property type="evidence" value="ECO:0007669"/>
    <property type="project" value="UniProtKB-UniRule"/>
</dbReference>
<feature type="compositionally biased region" description="Basic and acidic residues" evidence="15">
    <location>
        <begin position="634"/>
        <end position="644"/>
    </location>
</feature>
<keyword evidence="10 14" id="KW-0408">Iron</keyword>
<dbReference type="FunFam" id="3.30.70.20:FF:000012">
    <property type="entry name" value="Electron transfer flavoprotein-ubiquinone oxidoreductase, mitochondrial"/>
    <property type="match status" value="1"/>
</dbReference>
<evidence type="ECO:0000256" key="13">
    <source>
        <dbReference type="ARBA" id="ARBA00052682"/>
    </source>
</evidence>
<name>A0A914HJF5_GLORO</name>
<keyword evidence="6 14" id="KW-0479">Metal-binding</keyword>
<evidence type="ECO:0000256" key="4">
    <source>
        <dbReference type="ARBA" id="ARBA00022485"/>
    </source>
</evidence>
<feature type="domain" description="FAD dependent oxidoreductase" evidence="16">
    <location>
        <begin position="55"/>
        <end position="99"/>
    </location>
</feature>
<dbReference type="EC" id="1.5.5.1" evidence="14"/>
<feature type="region of interest" description="Disordered" evidence="15">
    <location>
        <begin position="634"/>
        <end position="653"/>
    </location>
</feature>
<dbReference type="Pfam" id="PF05187">
    <property type="entry name" value="Fer4_ETF_QO"/>
    <property type="match status" value="1"/>
</dbReference>
<dbReference type="PANTHER" id="PTHR10617:SF107">
    <property type="entry name" value="ELECTRON TRANSFER FLAVOPROTEIN-UBIQUINONE OXIDOREDUCTASE, MITOCHONDRIAL"/>
    <property type="match status" value="1"/>
</dbReference>
<dbReference type="PANTHER" id="PTHR10617">
    <property type="entry name" value="ELECTRON TRANSFER FLAVOPROTEIN-UBIQUINONE OXIDOREDUCTASE"/>
    <property type="match status" value="1"/>
</dbReference>
<comment type="catalytic activity">
    <reaction evidence="13 14">
        <text>a ubiquinone + reduced [electron-transfer flavoprotein] = a ubiquinol + oxidized [electron-transfer flavoprotein] + H(+)</text>
        <dbReference type="Rhea" id="RHEA:24052"/>
        <dbReference type="Rhea" id="RHEA-COMP:9565"/>
        <dbReference type="Rhea" id="RHEA-COMP:9566"/>
        <dbReference type="Rhea" id="RHEA-COMP:10685"/>
        <dbReference type="Rhea" id="RHEA-COMP:10686"/>
        <dbReference type="ChEBI" id="CHEBI:15378"/>
        <dbReference type="ChEBI" id="CHEBI:16389"/>
        <dbReference type="ChEBI" id="CHEBI:17976"/>
        <dbReference type="ChEBI" id="CHEBI:57692"/>
        <dbReference type="ChEBI" id="CHEBI:58307"/>
        <dbReference type="EC" id="1.5.5.1"/>
    </reaction>
</comment>
<evidence type="ECO:0000256" key="2">
    <source>
        <dbReference type="ARBA" id="ARBA00002819"/>
    </source>
</evidence>
<evidence type="ECO:0000259" key="16">
    <source>
        <dbReference type="Pfam" id="PF01266"/>
    </source>
</evidence>
<protein>
    <recommendedName>
        <fullName evidence="14">Electron transfer flavoprotein-ubiquinone oxidoreductase</fullName>
        <shortName evidence="14">ETF-QO</shortName>
        <ecNumber evidence="14">1.5.5.1</ecNumber>
    </recommendedName>
</protein>
<proteinExistence type="predicted"/>
<dbReference type="WBParaSite" id="Gr19_v10_g17187.t1">
    <property type="protein sequence ID" value="Gr19_v10_g17187.t1"/>
    <property type="gene ID" value="Gr19_v10_g17187"/>
</dbReference>
<dbReference type="SUPFAM" id="SSF51905">
    <property type="entry name" value="FAD/NAD(P)-binding domain"/>
    <property type="match status" value="1"/>
</dbReference>
<evidence type="ECO:0000256" key="11">
    <source>
        <dbReference type="ARBA" id="ARBA00023014"/>
    </source>
</evidence>
<comment type="cofactor">
    <cofactor evidence="14">
        <name>[4Fe-4S] cluster</name>
        <dbReference type="ChEBI" id="CHEBI:49883"/>
    </cofactor>
    <text evidence="14">Binds 1 [4Fe-4S] cluster.</text>
</comment>
<reference evidence="20" key="1">
    <citation type="submission" date="2022-11" db="UniProtKB">
        <authorList>
            <consortium name="WormBaseParasite"/>
        </authorList>
    </citation>
    <scope>IDENTIFICATION</scope>
</reference>
<evidence type="ECO:0000256" key="6">
    <source>
        <dbReference type="ARBA" id="ARBA00022723"/>
    </source>
</evidence>
<dbReference type="Pfam" id="PF01266">
    <property type="entry name" value="DAO"/>
    <property type="match status" value="1"/>
</dbReference>
<dbReference type="SUPFAM" id="SSF54862">
    <property type="entry name" value="4Fe-4S ferredoxins"/>
    <property type="match status" value="1"/>
</dbReference>
<evidence type="ECO:0000256" key="7">
    <source>
        <dbReference type="ARBA" id="ARBA00022827"/>
    </source>
</evidence>
<evidence type="ECO:0000256" key="15">
    <source>
        <dbReference type="SAM" id="MobiDB-lite"/>
    </source>
</evidence>
<evidence type="ECO:0000313" key="20">
    <source>
        <dbReference type="WBParaSite" id="Gr19_v10_g17187.t1"/>
    </source>
</evidence>
<evidence type="ECO:0000313" key="19">
    <source>
        <dbReference type="Proteomes" id="UP000887572"/>
    </source>
</evidence>
<dbReference type="InterPro" id="IPR007859">
    <property type="entry name" value="ETF-QO/FixX_C"/>
</dbReference>
<evidence type="ECO:0000256" key="5">
    <source>
        <dbReference type="ARBA" id="ARBA00022630"/>
    </source>
</evidence>